<dbReference type="RefSeq" id="WP_093460334.1">
    <property type="nucleotide sequence ID" value="NZ_FNST01000002.1"/>
</dbReference>
<accession>A0A1H4KL45</accession>
<proteinExistence type="predicted"/>
<dbReference type="SUPFAM" id="SSF50249">
    <property type="entry name" value="Nucleic acid-binding proteins"/>
    <property type="match status" value="1"/>
</dbReference>
<sequence>MDNQKLIEMLPPVTDANRAFWEGTLAGELRLQYGDSGRPRYPESPVDPVTLGEDFTWRAASGRATLWSWIVMHQKYFPAFADEIPYLVAFVQLEEGPYLMTTLVDPPEHLECGMPLEVVFERVGEDRAIPKFKVVPA</sequence>
<feature type="domain" description="ChsH2 C-terminal OB-fold" evidence="1">
    <location>
        <begin position="57"/>
        <end position="121"/>
    </location>
</feature>
<evidence type="ECO:0000313" key="3">
    <source>
        <dbReference type="Proteomes" id="UP000198609"/>
    </source>
</evidence>
<name>A0A1H4KL45_STRMJ</name>
<reference evidence="3" key="1">
    <citation type="submission" date="2016-10" db="EMBL/GenBank/DDBJ databases">
        <authorList>
            <person name="Varghese N."/>
            <person name="Submissions S."/>
        </authorList>
    </citation>
    <scope>NUCLEOTIDE SEQUENCE [LARGE SCALE GENOMIC DNA]</scope>
    <source>
        <strain evidence="3">DSM 40318</strain>
    </source>
</reference>
<dbReference type="InterPro" id="IPR012340">
    <property type="entry name" value="NA-bd_OB-fold"/>
</dbReference>
<evidence type="ECO:0000259" key="1">
    <source>
        <dbReference type="Pfam" id="PF01796"/>
    </source>
</evidence>
<protein>
    <recommendedName>
        <fullName evidence="1">ChsH2 C-terminal OB-fold domain-containing protein</fullName>
    </recommendedName>
</protein>
<dbReference type="PANTHER" id="PTHR34075:SF5">
    <property type="entry name" value="BLR3430 PROTEIN"/>
    <property type="match status" value="1"/>
</dbReference>
<dbReference type="InterPro" id="IPR052513">
    <property type="entry name" value="Thioester_dehydratase-like"/>
</dbReference>
<dbReference type="AlphaFoldDB" id="A0A1H4KL45"/>
<dbReference type="EMBL" id="FNST01000002">
    <property type="protein sequence ID" value="SEB59264.1"/>
    <property type="molecule type" value="Genomic_DNA"/>
</dbReference>
<organism evidence="2 3">
    <name type="scientific">Streptomyces melanosporofaciens</name>
    <dbReference type="NCBI Taxonomy" id="67327"/>
    <lineage>
        <taxon>Bacteria</taxon>
        <taxon>Bacillati</taxon>
        <taxon>Actinomycetota</taxon>
        <taxon>Actinomycetes</taxon>
        <taxon>Kitasatosporales</taxon>
        <taxon>Streptomycetaceae</taxon>
        <taxon>Streptomyces</taxon>
        <taxon>Streptomyces violaceusniger group</taxon>
    </lineage>
</organism>
<gene>
    <name evidence="2" type="ORF">SAMN04490356_0811</name>
</gene>
<keyword evidence="3" id="KW-1185">Reference proteome</keyword>
<dbReference type="Pfam" id="PF01796">
    <property type="entry name" value="OB_ChsH2_C"/>
    <property type="match status" value="1"/>
</dbReference>
<dbReference type="PANTHER" id="PTHR34075">
    <property type="entry name" value="BLR3430 PROTEIN"/>
    <property type="match status" value="1"/>
</dbReference>
<dbReference type="Proteomes" id="UP000198609">
    <property type="component" value="Unassembled WGS sequence"/>
</dbReference>
<dbReference type="InterPro" id="IPR002878">
    <property type="entry name" value="ChsH2_C"/>
</dbReference>
<evidence type="ECO:0000313" key="2">
    <source>
        <dbReference type="EMBL" id="SEB59264.1"/>
    </source>
</evidence>